<evidence type="ECO:0000256" key="1">
    <source>
        <dbReference type="SAM" id="MobiDB-lite"/>
    </source>
</evidence>
<accession>A0A415UFT6</accession>
<dbReference type="EMBL" id="QRQO01000004">
    <property type="protein sequence ID" value="RHN17016.1"/>
    <property type="molecule type" value="Genomic_DNA"/>
</dbReference>
<evidence type="ECO:0000313" key="3">
    <source>
        <dbReference type="EMBL" id="RHN17016.1"/>
    </source>
</evidence>
<comment type="caution">
    <text evidence="3">The sequence shown here is derived from an EMBL/GenBank/DDBJ whole genome shotgun (WGS) entry which is preliminary data.</text>
</comment>
<dbReference type="InterPro" id="IPR053139">
    <property type="entry name" value="Surface_bspA-like"/>
</dbReference>
<dbReference type="Proteomes" id="UP000283700">
    <property type="component" value="Unassembled WGS sequence"/>
</dbReference>
<dbReference type="InterPro" id="IPR032675">
    <property type="entry name" value="LRR_dom_sf"/>
</dbReference>
<dbReference type="Gene3D" id="3.80.10.10">
    <property type="entry name" value="Ribonuclease Inhibitor"/>
    <property type="match status" value="1"/>
</dbReference>
<feature type="region of interest" description="Disordered" evidence="1">
    <location>
        <begin position="89"/>
        <end position="111"/>
    </location>
</feature>
<dbReference type="PANTHER" id="PTHR45661:SF3">
    <property type="entry name" value="IG-LIKE DOMAIN-CONTAINING PROTEIN"/>
    <property type="match status" value="1"/>
</dbReference>
<reference evidence="3 4" key="1">
    <citation type="submission" date="2018-08" db="EMBL/GenBank/DDBJ databases">
        <title>A genome reference for cultivated species of the human gut microbiota.</title>
        <authorList>
            <person name="Zou Y."/>
            <person name="Xue W."/>
            <person name="Luo G."/>
        </authorList>
    </citation>
    <scope>NUCLEOTIDE SEQUENCE [LARGE SCALE GENOMIC DNA]</scope>
    <source>
        <strain evidence="3 4">AF31-17AC</strain>
    </source>
</reference>
<sequence length="635" mass="70120">MQAHKLVGFLMACLMGISVLSFPSKALEISGDMTVDKDEIISSDIEAVDGKLIVKEGASCVIKANTVFSGLDIEKGAVLSIEDGGSLTIQKVTNTPDEKEPTDTQNEEENTVGTGDVQVVNQGTIKIDGTSNTVFKVDSEAVMETTDGKIEVIAGQRDGFETEYSQNINTVLTSPYCKFTSYIDGEKEKKFPEDGILDVKQEKNGKIAAYSCKVEYNPNEAKQEGTETKQWKIFEANTSLTVNKTALPYDKNKILTAQEGQTLKNVVDSLGKEYTFVEDLDTSVGKIGLNTFLITYSKESGKNPVNYEYGEAMIQVKAKAEEKTDQDKPNTKPDQKPSDTKVNPVKKTQGDKLVDELKSLKINDSLLTVNGIHRVLKLKETYDQLAKKSAEKKKIVSQKVKLEKALKKIEQRSCGANAYYSFANGTLTILGNGNGKLKDLFKTFYINKKDKQVSSRSYNKYVSKTTKIVVEDSVGYVGNGSFAYMKKLKNIEIKGSRTSFGKSVFFDCSKLSKVTFSDRKNKKDTRYIGFAVFGQCNALKTIRIPEGVTAIDKSAFYKCNNLKAVELPSTLQSIGKTCFFKCKKLNKIVLKSNVKKCGKDAFYMVKKSCKITPISKAKKSKQLIKAAKAAGIKIK</sequence>
<feature type="signal peptide" evidence="2">
    <location>
        <begin position="1"/>
        <end position="26"/>
    </location>
</feature>
<keyword evidence="2" id="KW-0732">Signal</keyword>
<dbReference type="PANTHER" id="PTHR45661">
    <property type="entry name" value="SURFACE ANTIGEN"/>
    <property type="match status" value="1"/>
</dbReference>
<protein>
    <submittedName>
        <fullName evidence="3">Leucine-rich repeat domain-containing protein</fullName>
    </submittedName>
</protein>
<dbReference type="AlphaFoldDB" id="A0A415UFT6"/>
<feature type="chain" id="PRO_5038708231" evidence="2">
    <location>
        <begin position="27"/>
        <end position="635"/>
    </location>
</feature>
<feature type="region of interest" description="Disordered" evidence="1">
    <location>
        <begin position="319"/>
        <end position="348"/>
    </location>
</feature>
<dbReference type="InterPro" id="IPR026906">
    <property type="entry name" value="LRR_5"/>
</dbReference>
<dbReference type="Pfam" id="PF13306">
    <property type="entry name" value="LRR_5"/>
    <property type="match status" value="2"/>
</dbReference>
<name>A0A415UFT6_9FIRM</name>
<evidence type="ECO:0000313" key="4">
    <source>
        <dbReference type="Proteomes" id="UP000283700"/>
    </source>
</evidence>
<gene>
    <name evidence="3" type="ORF">DWZ29_02445</name>
</gene>
<evidence type="ECO:0000256" key="2">
    <source>
        <dbReference type="SAM" id="SignalP"/>
    </source>
</evidence>
<organism evidence="3 4">
    <name type="scientific">Anaerobutyricum hallii</name>
    <dbReference type="NCBI Taxonomy" id="39488"/>
    <lineage>
        <taxon>Bacteria</taxon>
        <taxon>Bacillati</taxon>
        <taxon>Bacillota</taxon>
        <taxon>Clostridia</taxon>
        <taxon>Lachnospirales</taxon>
        <taxon>Lachnospiraceae</taxon>
        <taxon>Anaerobutyricum</taxon>
    </lineage>
</organism>
<dbReference type="SUPFAM" id="SSF52058">
    <property type="entry name" value="L domain-like"/>
    <property type="match status" value="1"/>
</dbReference>
<dbReference type="RefSeq" id="WP_118485568.1">
    <property type="nucleotide sequence ID" value="NZ_QRQO01000004.1"/>
</dbReference>
<proteinExistence type="predicted"/>
<feature type="compositionally biased region" description="Basic and acidic residues" evidence="1">
    <location>
        <begin position="319"/>
        <end position="339"/>
    </location>
</feature>